<keyword evidence="8" id="KW-1185">Reference proteome</keyword>
<keyword evidence="5 6" id="KW-0472">Membrane</keyword>
<evidence type="ECO:0000313" key="7">
    <source>
        <dbReference type="EMBL" id="MDL2403364.1"/>
    </source>
</evidence>
<gene>
    <name evidence="7" type="ORF">PY649_31275</name>
</gene>
<proteinExistence type="predicted"/>
<dbReference type="PANTHER" id="PTHR30482:SF10">
    <property type="entry name" value="HIGH-AFFINITY BRANCHED-CHAIN AMINO ACID TRANSPORT PROTEIN BRAE"/>
    <property type="match status" value="1"/>
</dbReference>
<feature type="transmembrane region" description="Helical" evidence="6">
    <location>
        <begin position="287"/>
        <end position="309"/>
    </location>
</feature>
<keyword evidence="2" id="KW-1003">Cell membrane</keyword>
<dbReference type="PANTHER" id="PTHR30482">
    <property type="entry name" value="HIGH-AFFINITY BRANCHED-CHAIN AMINO ACID TRANSPORT SYSTEM PERMEASE"/>
    <property type="match status" value="1"/>
</dbReference>
<comment type="subcellular location">
    <subcellularLocation>
        <location evidence="1">Cell membrane</location>
        <topology evidence="1">Multi-pass membrane protein</topology>
    </subcellularLocation>
</comment>
<accession>A0ABT7K420</accession>
<protein>
    <submittedName>
        <fullName evidence="7">Branched-chain amino acid ABC transporter permease</fullName>
    </submittedName>
</protein>
<feature type="transmembrane region" description="Helical" evidence="6">
    <location>
        <begin position="210"/>
        <end position="231"/>
    </location>
</feature>
<feature type="transmembrane region" description="Helical" evidence="6">
    <location>
        <begin position="82"/>
        <end position="104"/>
    </location>
</feature>
<comment type="caution">
    <text evidence="7">The sequence shown here is derived from an EMBL/GenBank/DDBJ whole genome shotgun (WGS) entry which is preliminary data.</text>
</comment>
<evidence type="ECO:0000256" key="1">
    <source>
        <dbReference type="ARBA" id="ARBA00004651"/>
    </source>
</evidence>
<feature type="transmembrane region" description="Helical" evidence="6">
    <location>
        <begin position="238"/>
        <end position="267"/>
    </location>
</feature>
<reference evidence="7" key="1">
    <citation type="submission" date="2023-06" db="EMBL/GenBank/DDBJ databases">
        <title>Phylogenetic Diversity of Rhizobium strains.</title>
        <authorList>
            <person name="Moura F.T."/>
            <person name="Helene L.C.F."/>
            <person name="Hungria M."/>
        </authorList>
    </citation>
    <scope>NUCLEOTIDE SEQUENCE</scope>
    <source>
        <strain evidence="7">CCGE526</strain>
    </source>
</reference>
<evidence type="ECO:0000256" key="5">
    <source>
        <dbReference type="ARBA" id="ARBA00023136"/>
    </source>
</evidence>
<evidence type="ECO:0000256" key="2">
    <source>
        <dbReference type="ARBA" id="ARBA00022475"/>
    </source>
</evidence>
<feature type="transmembrane region" description="Helical" evidence="6">
    <location>
        <begin position="158"/>
        <end position="178"/>
    </location>
</feature>
<evidence type="ECO:0000313" key="8">
    <source>
        <dbReference type="Proteomes" id="UP001172645"/>
    </source>
</evidence>
<dbReference type="Proteomes" id="UP001172645">
    <property type="component" value="Unassembled WGS sequence"/>
</dbReference>
<dbReference type="InterPro" id="IPR043428">
    <property type="entry name" value="LivM-like"/>
</dbReference>
<sequence length="322" mass="33241">MIGRGYLSIVLITLLLALTPLVTGSNTFFNFTTTVLIVALAAQGWNLLGGIGGQTSFGHAMFFGIGAYTASILQTNFGLNAWVAMAVAIFAGALAGLVVGFLSFRAGLRGSYFALVTLAFAELLRVLANASDMTGGAAGLLLKLNPGFANLQFSSRPAFMLLALSFVFISLLVTQKVANSRFGAHLVAVRENEDAAKALGVDVLTVKLKAISLSGAMTAAAGVLYVQYFLYIDAGIAFGIWISIEALLAPIVGGRGIVLGPLIGAFTMHGLGEITKGFAGGMPGIDLIVYAIVLIAVIAFASSGVLGLAKKVSLHFSAKEAA</sequence>
<dbReference type="CDD" id="cd06581">
    <property type="entry name" value="TM_PBP1_LivM_like"/>
    <property type="match status" value="1"/>
</dbReference>
<evidence type="ECO:0000256" key="3">
    <source>
        <dbReference type="ARBA" id="ARBA00022692"/>
    </source>
</evidence>
<organism evidence="7 8">
    <name type="scientific">Rhizobium mayense</name>
    <dbReference type="NCBI Taxonomy" id="1312184"/>
    <lineage>
        <taxon>Bacteria</taxon>
        <taxon>Pseudomonadati</taxon>
        <taxon>Pseudomonadota</taxon>
        <taxon>Alphaproteobacteria</taxon>
        <taxon>Hyphomicrobiales</taxon>
        <taxon>Rhizobiaceae</taxon>
        <taxon>Rhizobium/Agrobacterium group</taxon>
        <taxon>Rhizobium</taxon>
    </lineage>
</organism>
<dbReference type="Pfam" id="PF02653">
    <property type="entry name" value="BPD_transp_2"/>
    <property type="match status" value="1"/>
</dbReference>
<keyword evidence="3 6" id="KW-0812">Transmembrane</keyword>
<dbReference type="EMBL" id="JARFYM010000045">
    <property type="protein sequence ID" value="MDL2403364.1"/>
    <property type="molecule type" value="Genomic_DNA"/>
</dbReference>
<dbReference type="RefSeq" id="WP_285872798.1">
    <property type="nucleotide sequence ID" value="NZ_JARFYM010000045.1"/>
</dbReference>
<name>A0ABT7K420_9HYPH</name>
<feature type="transmembrane region" description="Helical" evidence="6">
    <location>
        <begin position="48"/>
        <end position="70"/>
    </location>
</feature>
<evidence type="ECO:0000256" key="4">
    <source>
        <dbReference type="ARBA" id="ARBA00022989"/>
    </source>
</evidence>
<evidence type="ECO:0000256" key="6">
    <source>
        <dbReference type="SAM" id="Phobius"/>
    </source>
</evidence>
<dbReference type="InterPro" id="IPR001851">
    <property type="entry name" value="ABC_transp_permease"/>
</dbReference>
<keyword evidence="4 6" id="KW-1133">Transmembrane helix</keyword>